<dbReference type="EMBL" id="CP037423">
    <property type="protein sequence ID" value="QDV42129.1"/>
    <property type="molecule type" value="Genomic_DNA"/>
</dbReference>
<feature type="region of interest" description="Disordered" evidence="1">
    <location>
        <begin position="47"/>
        <end position="84"/>
    </location>
</feature>
<evidence type="ECO:0000256" key="2">
    <source>
        <dbReference type="SAM" id="Phobius"/>
    </source>
</evidence>
<feature type="region of interest" description="Disordered" evidence="1">
    <location>
        <begin position="250"/>
        <end position="270"/>
    </location>
</feature>
<keyword evidence="5" id="KW-1185">Reference proteome</keyword>
<proteinExistence type="predicted"/>
<evidence type="ECO:0000313" key="5">
    <source>
        <dbReference type="Proteomes" id="UP000319004"/>
    </source>
</evidence>
<evidence type="ECO:0000256" key="1">
    <source>
        <dbReference type="SAM" id="MobiDB-lite"/>
    </source>
</evidence>
<reference evidence="4 5" key="1">
    <citation type="submission" date="2019-03" db="EMBL/GenBank/DDBJ databases">
        <title>Deep-cultivation of Planctomycetes and their phenomic and genomic characterization uncovers novel biology.</title>
        <authorList>
            <person name="Wiegand S."/>
            <person name="Jogler M."/>
            <person name="Boedeker C."/>
            <person name="Pinto D."/>
            <person name="Vollmers J."/>
            <person name="Rivas-Marin E."/>
            <person name="Kohn T."/>
            <person name="Peeters S.H."/>
            <person name="Heuer A."/>
            <person name="Rast P."/>
            <person name="Oberbeckmann S."/>
            <person name="Bunk B."/>
            <person name="Jeske O."/>
            <person name="Meyerdierks A."/>
            <person name="Storesund J.E."/>
            <person name="Kallscheuer N."/>
            <person name="Luecker S."/>
            <person name="Lage O.M."/>
            <person name="Pohl T."/>
            <person name="Merkel B.J."/>
            <person name="Hornburger P."/>
            <person name="Mueller R.-W."/>
            <person name="Bruemmer F."/>
            <person name="Labrenz M."/>
            <person name="Spormann A.M."/>
            <person name="Op den Camp H."/>
            <person name="Overmann J."/>
            <person name="Amann R."/>
            <person name="Jetten M.S.M."/>
            <person name="Mascher T."/>
            <person name="Medema M.H."/>
            <person name="Devos D.P."/>
            <person name="Kaster A.-K."/>
            <person name="Ovreas L."/>
            <person name="Rohde M."/>
            <person name="Galperin M.Y."/>
            <person name="Jogler C."/>
        </authorList>
    </citation>
    <scope>NUCLEOTIDE SEQUENCE [LARGE SCALE GENOMIC DNA]</scope>
    <source>
        <strain evidence="4 5">Enr13</strain>
    </source>
</reference>
<evidence type="ECO:0000259" key="3">
    <source>
        <dbReference type="Pfam" id="PF14237"/>
    </source>
</evidence>
<accession>A0A518HMT8</accession>
<dbReference type="InterPro" id="IPR025640">
    <property type="entry name" value="GYF_2"/>
</dbReference>
<dbReference type="AlphaFoldDB" id="A0A518HMT8"/>
<dbReference type="InterPro" id="IPR035445">
    <property type="entry name" value="GYF-like_dom_sf"/>
</dbReference>
<feature type="compositionally biased region" description="Low complexity" evidence="1">
    <location>
        <begin position="106"/>
        <end position="122"/>
    </location>
</feature>
<organism evidence="4 5">
    <name type="scientific">Stieleria neptunia</name>
    <dbReference type="NCBI Taxonomy" id="2527979"/>
    <lineage>
        <taxon>Bacteria</taxon>
        <taxon>Pseudomonadati</taxon>
        <taxon>Planctomycetota</taxon>
        <taxon>Planctomycetia</taxon>
        <taxon>Pirellulales</taxon>
        <taxon>Pirellulaceae</taxon>
        <taxon>Stieleria</taxon>
    </lineage>
</organism>
<dbReference type="Pfam" id="PF14237">
    <property type="entry name" value="GYF_2"/>
    <property type="match status" value="1"/>
</dbReference>
<feature type="domain" description="GYF" evidence="3">
    <location>
        <begin position="192"/>
        <end position="238"/>
    </location>
</feature>
<dbReference type="SUPFAM" id="SSF55277">
    <property type="entry name" value="GYF domain"/>
    <property type="match status" value="1"/>
</dbReference>
<keyword evidence="2" id="KW-0472">Membrane</keyword>
<protein>
    <recommendedName>
        <fullName evidence="3">GYF domain-containing protein</fullName>
    </recommendedName>
</protein>
<gene>
    <name evidence="4" type="ORF">Enr13x_19720</name>
</gene>
<keyword evidence="2" id="KW-1133">Transmembrane helix</keyword>
<sequence>MGIRFSCHGCGKPLNIKTELAGRRGLCPECGTKFRIPLADTEFSTPIAPSGAGAGAGAGNTGTPSERSAAIATPQAATSQAATSQAATSQAATSQAATSQAATSQAATSQAATSQAATSQAAIPRNEEPRPSPAATSAREDAPQTESHPSGPQPAASQPASTATAHAAAANPAVSSAGAEPELLSGESASTWYVRPPSGGQYGPATSAMLKVWIDEGRVAKTALLWKDGWPQWREASDALPEIADSLPGSQSLDTADPFADGPSGSKLTTPIAREKTSRIHSEFAGDAKIGAVRRKRSSRRITLVAVLAALVVGLIVTLFLVASTRG</sequence>
<name>A0A518HMT8_9BACT</name>
<feature type="region of interest" description="Disordered" evidence="1">
    <location>
        <begin position="106"/>
        <end position="182"/>
    </location>
</feature>
<feature type="compositionally biased region" description="Low complexity" evidence="1">
    <location>
        <begin position="61"/>
        <end position="84"/>
    </location>
</feature>
<feature type="compositionally biased region" description="Low complexity" evidence="1">
    <location>
        <begin position="147"/>
        <end position="179"/>
    </location>
</feature>
<keyword evidence="2" id="KW-0812">Transmembrane</keyword>
<dbReference type="KEGG" id="snep:Enr13x_19720"/>
<evidence type="ECO:0000313" key="4">
    <source>
        <dbReference type="EMBL" id="QDV42129.1"/>
    </source>
</evidence>
<dbReference type="Proteomes" id="UP000319004">
    <property type="component" value="Chromosome"/>
</dbReference>
<feature type="transmembrane region" description="Helical" evidence="2">
    <location>
        <begin position="302"/>
        <end position="323"/>
    </location>
</feature>